<sequence>MLVALLTLGLYTLPAYATGEAEPAAISCQEILSRPIMQQIVRVESSGNPFAIGVVGNQLVRQPRNLEEAVATVRALQAQGYNFSIGQGQVNKVHFSRLGWDADITKGFDVCTNMAAAAGIYQDCHERAVRSGYPSTSSSVSFYGSSSGYSSTHAALSCYYSGDFERGARLGYVSKVLGEKAVAPSGSSRTTQARSLSMMVE</sequence>
<accession>A0A2W5QIE5</accession>
<proteinExistence type="predicted"/>
<evidence type="ECO:0000313" key="3">
    <source>
        <dbReference type="Proteomes" id="UP000249135"/>
    </source>
</evidence>
<organism evidence="2 3">
    <name type="scientific">Variovorax paradoxus</name>
    <dbReference type="NCBI Taxonomy" id="34073"/>
    <lineage>
        <taxon>Bacteria</taxon>
        <taxon>Pseudomonadati</taxon>
        <taxon>Pseudomonadota</taxon>
        <taxon>Betaproteobacteria</taxon>
        <taxon>Burkholderiales</taxon>
        <taxon>Comamonadaceae</taxon>
        <taxon>Variovorax</taxon>
    </lineage>
</organism>
<gene>
    <name evidence="2" type="ORF">DI563_07720</name>
</gene>
<comment type="caution">
    <text evidence="2">The sequence shown here is derived from an EMBL/GenBank/DDBJ whole genome shotgun (WGS) entry which is preliminary data.</text>
</comment>
<reference evidence="2 3" key="1">
    <citation type="submission" date="2017-08" db="EMBL/GenBank/DDBJ databases">
        <title>Infants hospitalized years apart are colonized by the same room-sourced microbial strains.</title>
        <authorList>
            <person name="Brooks B."/>
            <person name="Olm M.R."/>
            <person name="Firek B.A."/>
            <person name="Baker R."/>
            <person name="Thomas B.C."/>
            <person name="Morowitz M.J."/>
            <person name="Banfield J.F."/>
        </authorList>
    </citation>
    <scope>NUCLEOTIDE SEQUENCE [LARGE SCALE GENOMIC DNA]</scope>
    <source>
        <strain evidence="2">S2_005_003_R2_41</strain>
    </source>
</reference>
<name>A0A2W5QIE5_VARPD</name>
<dbReference type="EMBL" id="QFPP01000060">
    <property type="protein sequence ID" value="PZQ76179.1"/>
    <property type="molecule type" value="Genomic_DNA"/>
</dbReference>
<feature type="signal peptide" evidence="1">
    <location>
        <begin position="1"/>
        <end position="17"/>
    </location>
</feature>
<dbReference type="AlphaFoldDB" id="A0A2W5QIE5"/>
<evidence type="ECO:0000256" key="1">
    <source>
        <dbReference type="SAM" id="SignalP"/>
    </source>
</evidence>
<keyword evidence="1" id="KW-0732">Signal</keyword>
<dbReference type="InterPro" id="IPR023346">
    <property type="entry name" value="Lysozyme-like_dom_sf"/>
</dbReference>
<dbReference type="CDD" id="cd16892">
    <property type="entry name" value="LT_VirB1-like"/>
    <property type="match status" value="1"/>
</dbReference>
<dbReference type="Proteomes" id="UP000249135">
    <property type="component" value="Unassembled WGS sequence"/>
</dbReference>
<evidence type="ECO:0000313" key="2">
    <source>
        <dbReference type="EMBL" id="PZQ76179.1"/>
    </source>
</evidence>
<dbReference type="SUPFAM" id="SSF53955">
    <property type="entry name" value="Lysozyme-like"/>
    <property type="match status" value="1"/>
</dbReference>
<protein>
    <submittedName>
        <fullName evidence="2">Uncharacterized protein</fullName>
    </submittedName>
</protein>
<feature type="chain" id="PRO_5016181741" evidence="1">
    <location>
        <begin position="18"/>
        <end position="201"/>
    </location>
</feature>